<evidence type="ECO:0000256" key="2">
    <source>
        <dbReference type="ARBA" id="ARBA00022448"/>
    </source>
</evidence>
<dbReference type="Proteomes" id="UP000092574">
    <property type="component" value="Chromosome"/>
</dbReference>
<dbReference type="OrthoDB" id="9766638at2"/>
<evidence type="ECO:0000313" key="9">
    <source>
        <dbReference type="Proteomes" id="UP000092574"/>
    </source>
</evidence>
<dbReference type="PANTHER" id="PTHR43826:SF3">
    <property type="entry name" value="GLUCOSE-6-PHOSPHATE EXCHANGER SLC37A4"/>
    <property type="match status" value="1"/>
</dbReference>
<sequence>MKNARKNSAAALGMVCWIVYFSIYLGRLNFSASMGDMTQTGLWGKTELGSVAAAFYLAYGLAQIPCGILGDKISPKKLVSIGLIGTTAANLLFPFVDSVTGMQILWFLNGVSQAMIWPPVVKMVINLTYGQQSVNIILMLSFTAPAGMLAAYLLDAVMLKAANWRYCFWSAGIWLAAVVLLWQTAIPIIEKKAEKVQKPIQNTQPGKRQVNKKEISLAASGVLWMLTAAFIHGVLKDGLTTWIPTYLIERFTISSSLSVIISMVIPIVNLSGVYMAGYGNRTLFKNETKTGAVFFGVSVLCIALMMTGLSLPGSMVVFAVVTSMMTGVNTLFVSLLPMHFRGEGKVSTATGVLNAITHLGSAAASILFGALTEKFGWGGTEFAWCLCGIAGMFCCIIPIKRWGNIRKNIYTEY</sequence>
<proteinExistence type="predicted"/>
<feature type="transmembrane region" description="Helical" evidence="6">
    <location>
        <begin position="215"/>
        <end position="235"/>
    </location>
</feature>
<dbReference type="InterPro" id="IPR051337">
    <property type="entry name" value="OPA_Antiporter"/>
</dbReference>
<keyword evidence="4 6" id="KW-1133">Transmembrane helix</keyword>
<dbReference type="KEGG" id="byl:A4V09_22455"/>
<dbReference type="SUPFAM" id="SSF103473">
    <property type="entry name" value="MFS general substrate transporter"/>
    <property type="match status" value="1"/>
</dbReference>
<name>A0A1C7IFA4_9FIRM</name>
<feature type="transmembrane region" description="Helical" evidence="6">
    <location>
        <begin position="348"/>
        <end position="371"/>
    </location>
</feature>
<evidence type="ECO:0000256" key="3">
    <source>
        <dbReference type="ARBA" id="ARBA00022692"/>
    </source>
</evidence>
<feature type="transmembrane region" description="Helical" evidence="6">
    <location>
        <begin position="377"/>
        <end position="399"/>
    </location>
</feature>
<keyword evidence="9" id="KW-1185">Reference proteome</keyword>
<evidence type="ECO:0000256" key="5">
    <source>
        <dbReference type="ARBA" id="ARBA00023136"/>
    </source>
</evidence>
<organism evidence="8 9">
    <name type="scientific">Blautia pseudococcoides</name>
    <dbReference type="NCBI Taxonomy" id="1796616"/>
    <lineage>
        <taxon>Bacteria</taxon>
        <taxon>Bacillati</taxon>
        <taxon>Bacillota</taxon>
        <taxon>Clostridia</taxon>
        <taxon>Lachnospirales</taxon>
        <taxon>Lachnospiraceae</taxon>
        <taxon>Blautia</taxon>
    </lineage>
</organism>
<accession>A0A1C7IFA4</accession>
<evidence type="ECO:0000313" key="8">
    <source>
        <dbReference type="EMBL" id="ANU78265.1"/>
    </source>
</evidence>
<evidence type="ECO:0000256" key="6">
    <source>
        <dbReference type="SAM" id="Phobius"/>
    </source>
</evidence>
<feature type="transmembrane region" description="Helical" evidence="6">
    <location>
        <begin position="78"/>
        <end position="96"/>
    </location>
</feature>
<feature type="transmembrane region" description="Helical" evidence="6">
    <location>
        <begin position="166"/>
        <end position="189"/>
    </location>
</feature>
<feature type="domain" description="Major facilitator superfamily (MFS) profile" evidence="7">
    <location>
        <begin position="1"/>
        <end position="413"/>
    </location>
</feature>
<evidence type="ECO:0000259" key="7">
    <source>
        <dbReference type="PROSITE" id="PS50850"/>
    </source>
</evidence>
<dbReference type="GO" id="GO:0005886">
    <property type="term" value="C:plasma membrane"/>
    <property type="evidence" value="ECO:0007669"/>
    <property type="project" value="UniProtKB-SubCell"/>
</dbReference>
<gene>
    <name evidence="8" type="ORF">A4V09_22455</name>
</gene>
<dbReference type="RefSeq" id="WP_065544349.1">
    <property type="nucleotide sequence ID" value="NZ_CP015405.2"/>
</dbReference>
<dbReference type="InterPro" id="IPR020846">
    <property type="entry name" value="MFS_dom"/>
</dbReference>
<dbReference type="GO" id="GO:0035435">
    <property type="term" value="P:phosphate ion transmembrane transport"/>
    <property type="evidence" value="ECO:0007669"/>
    <property type="project" value="TreeGrafter"/>
</dbReference>
<feature type="transmembrane region" description="Helical" evidence="6">
    <location>
        <begin position="290"/>
        <end position="309"/>
    </location>
</feature>
<reference evidence="8" key="1">
    <citation type="submission" date="2017-04" db="EMBL/GenBank/DDBJ databases">
        <title>Complete Genome Sequences of Twelve Strains of a Stable Defined Moderately Diverse Mouse Microbiota 2 (sDMDMm2).</title>
        <authorList>
            <person name="Uchimura Y."/>
            <person name="Wyss M."/>
            <person name="Brugiroux S."/>
            <person name="Limenitakis J.P."/>
            <person name="Stecher B."/>
            <person name="McCoy K.D."/>
            <person name="Macpherson A.J."/>
        </authorList>
    </citation>
    <scope>NUCLEOTIDE SEQUENCE</scope>
    <source>
        <strain evidence="8">YL58</strain>
    </source>
</reference>
<feature type="transmembrane region" description="Helical" evidence="6">
    <location>
        <begin position="255"/>
        <end position="278"/>
    </location>
</feature>
<dbReference type="STRING" id="1796616.A4V09_22455"/>
<keyword evidence="2" id="KW-0813">Transport</keyword>
<dbReference type="Pfam" id="PF07690">
    <property type="entry name" value="MFS_1"/>
    <property type="match status" value="1"/>
</dbReference>
<feature type="transmembrane region" description="Helical" evidence="6">
    <location>
        <begin position="315"/>
        <end position="336"/>
    </location>
</feature>
<dbReference type="InterPro" id="IPR036259">
    <property type="entry name" value="MFS_trans_sf"/>
</dbReference>
<dbReference type="PROSITE" id="PS50850">
    <property type="entry name" value="MFS"/>
    <property type="match status" value="1"/>
</dbReference>
<dbReference type="Gene3D" id="1.20.1250.20">
    <property type="entry name" value="MFS general substrate transporter like domains"/>
    <property type="match status" value="2"/>
</dbReference>
<feature type="transmembrane region" description="Helical" evidence="6">
    <location>
        <begin position="9"/>
        <end position="28"/>
    </location>
</feature>
<feature type="transmembrane region" description="Helical" evidence="6">
    <location>
        <begin position="133"/>
        <end position="154"/>
    </location>
</feature>
<dbReference type="InterPro" id="IPR011701">
    <property type="entry name" value="MFS"/>
</dbReference>
<protein>
    <submittedName>
        <fullName evidence="8">MFS transporter</fullName>
    </submittedName>
</protein>
<keyword evidence="3 6" id="KW-0812">Transmembrane</keyword>
<feature type="transmembrane region" description="Helical" evidence="6">
    <location>
        <begin position="102"/>
        <end position="121"/>
    </location>
</feature>
<keyword evidence="5 6" id="KW-0472">Membrane</keyword>
<dbReference type="EMBL" id="CP015405">
    <property type="protein sequence ID" value="ANU78265.1"/>
    <property type="molecule type" value="Genomic_DNA"/>
</dbReference>
<evidence type="ECO:0000256" key="4">
    <source>
        <dbReference type="ARBA" id="ARBA00022989"/>
    </source>
</evidence>
<dbReference type="PIRSF" id="PIRSF002808">
    <property type="entry name" value="Hexose_phosphate_transp"/>
    <property type="match status" value="1"/>
</dbReference>
<dbReference type="GO" id="GO:0061513">
    <property type="term" value="F:glucose 6-phosphate:phosphate antiporter activity"/>
    <property type="evidence" value="ECO:0007669"/>
    <property type="project" value="TreeGrafter"/>
</dbReference>
<comment type="subcellular location">
    <subcellularLocation>
        <location evidence="1">Cell membrane</location>
        <topology evidence="1">Multi-pass membrane protein</topology>
    </subcellularLocation>
</comment>
<evidence type="ECO:0000256" key="1">
    <source>
        <dbReference type="ARBA" id="ARBA00004651"/>
    </source>
</evidence>
<dbReference type="PANTHER" id="PTHR43826">
    <property type="entry name" value="GLUCOSE-6-PHOSPHATE EXCHANGER SLC37A4"/>
    <property type="match status" value="1"/>
</dbReference>
<feature type="transmembrane region" description="Helical" evidence="6">
    <location>
        <begin position="48"/>
        <end position="66"/>
    </location>
</feature>
<dbReference type="AlphaFoldDB" id="A0A1C7IFA4"/>
<dbReference type="InterPro" id="IPR000849">
    <property type="entry name" value="Sugar_P_transporter"/>
</dbReference>